<dbReference type="AlphaFoldDB" id="A0A151SPZ6"/>
<evidence type="ECO:0000313" key="3">
    <source>
        <dbReference type="Proteomes" id="UP000075243"/>
    </source>
</evidence>
<dbReference type="Pfam" id="PF22936">
    <property type="entry name" value="Pol_BBD"/>
    <property type="match status" value="1"/>
</dbReference>
<evidence type="ECO:0000259" key="1">
    <source>
        <dbReference type="Pfam" id="PF22936"/>
    </source>
</evidence>
<accession>A0A151SPZ6</accession>
<protein>
    <recommendedName>
        <fullName evidence="1">Retrovirus-related Pol polyprotein from transposon TNT 1-94-like beta-barrel domain-containing protein</fullName>
    </recommendedName>
</protein>
<proteinExistence type="predicted"/>
<dbReference type="Proteomes" id="UP000075243">
    <property type="component" value="Chromosome 11"/>
</dbReference>
<dbReference type="EMBL" id="CM003613">
    <property type="protein sequence ID" value="KYP56863.1"/>
    <property type="molecule type" value="Genomic_DNA"/>
</dbReference>
<reference evidence="2 3" key="1">
    <citation type="journal article" date="2012" name="Nat. Biotechnol.">
        <title>Draft genome sequence of pigeonpea (Cajanus cajan), an orphan legume crop of resource-poor farmers.</title>
        <authorList>
            <person name="Varshney R.K."/>
            <person name="Chen W."/>
            <person name="Li Y."/>
            <person name="Bharti A.K."/>
            <person name="Saxena R.K."/>
            <person name="Schlueter J.A."/>
            <person name="Donoghue M.T."/>
            <person name="Azam S."/>
            <person name="Fan G."/>
            <person name="Whaley A.M."/>
            <person name="Farmer A.D."/>
            <person name="Sheridan J."/>
            <person name="Iwata A."/>
            <person name="Tuteja R."/>
            <person name="Penmetsa R.V."/>
            <person name="Wu W."/>
            <person name="Upadhyaya H.D."/>
            <person name="Yang S.P."/>
            <person name="Shah T."/>
            <person name="Saxena K.B."/>
            <person name="Michael T."/>
            <person name="McCombie W.R."/>
            <person name="Yang B."/>
            <person name="Zhang G."/>
            <person name="Yang H."/>
            <person name="Wang J."/>
            <person name="Spillane C."/>
            <person name="Cook D.R."/>
            <person name="May G.D."/>
            <person name="Xu X."/>
            <person name="Jackson S.A."/>
        </authorList>
    </citation>
    <scope>NUCLEOTIDE SEQUENCE [LARGE SCALE GENOMIC DNA]</scope>
    <source>
        <strain evidence="3">cv. Asha</strain>
    </source>
</reference>
<evidence type="ECO:0000313" key="2">
    <source>
        <dbReference type="EMBL" id="KYP56863.1"/>
    </source>
</evidence>
<keyword evidence="3" id="KW-1185">Reference proteome</keyword>
<dbReference type="InterPro" id="IPR054722">
    <property type="entry name" value="PolX-like_BBD"/>
</dbReference>
<organism evidence="2 3">
    <name type="scientific">Cajanus cajan</name>
    <name type="common">Pigeon pea</name>
    <name type="synonym">Cajanus indicus</name>
    <dbReference type="NCBI Taxonomy" id="3821"/>
    <lineage>
        <taxon>Eukaryota</taxon>
        <taxon>Viridiplantae</taxon>
        <taxon>Streptophyta</taxon>
        <taxon>Embryophyta</taxon>
        <taxon>Tracheophyta</taxon>
        <taxon>Spermatophyta</taxon>
        <taxon>Magnoliopsida</taxon>
        <taxon>eudicotyledons</taxon>
        <taxon>Gunneridae</taxon>
        <taxon>Pentapetalae</taxon>
        <taxon>rosids</taxon>
        <taxon>fabids</taxon>
        <taxon>Fabales</taxon>
        <taxon>Fabaceae</taxon>
        <taxon>Papilionoideae</taxon>
        <taxon>50 kb inversion clade</taxon>
        <taxon>NPAAA clade</taxon>
        <taxon>indigoferoid/millettioid clade</taxon>
        <taxon>Phaseoleae</taxon>
        <taxon>Cajanus</taxon>
    </lineage>
</organism>
<sequence length="112" mass="12678">NKGIKHISFYVNNCKIGSWIVDSGASHHICSSLQYFDNYHFIEPISVRLRNGHFPLAKYAGTVTFSPGFCVSEVLHVPDFSLNLLLVTKLYASMNCIITFTTFECLIQEQKT</sequence>
<feature type="domain" description="Retrovirus-related Pol polyprotein from transposon TNT 1-94-like beta-barrel" evidence="1">
    <location>
        <begin position="19"/>
        <end position="90"/>
    </location>
</feature>
<name>A0A151SPZ6_CAJCA</name>
<gene>
    <name evidence="2" type="ORF">KK1_003112</name>
</gene>
<feature type="non-terminal residue" evidence="2">
    <location>
        <position position="1"/>
    </location>
</feature>
<dbReference type="Gramene" id="C.cajan_03041.t">
    <property type="protein sequence ID" value="C.cajan_03041.t.cds1"/>
    <property type="gene ID" value="C.cajan_03041"/>
</dbReference>